<dbReference type="Pfam" id="PF00400">
    <property type="entry name" value="WD40"/>
    <property type="match status" value="7"/>
</dbReference>
<dbReference type="InterPro" id="IPR019775">
    <property type="entry name" value="WD40_repeat_CS"/>
</dbReference>
<dbReference type="SUPFAM" id="SSF50978">
    <property type="entry name" value="WD40 repeat-like"/>
    <property type="match status" value="1"/>
</dbReference>
<dbReference type="InterPro" id="IPR036322">
    <property type="entry name" value="WD40_repeat_dom_sf"/>
</dbReference>
<reference evidence="4" key="1">
    <citation type="submission" date="2022-11" db="EMBL/GenBank/DDBJ databases">
        <authorList>
            <person name="Petersen C."/>
        </authorList>
    </citation>
    <scope>NUCLEOTIDE SEQUENCE</scope>
    <source>
        <strain evidence="4">IBT 29864</strain>
    </source>
</reference>
<dbReference type="Proteomes" id="UP001147782">
    <property type="component" value="Unassembled WGS sequence"/>
</dbReference>
<dbReference type="EMBL" id="JAPZBS010000002">
    <property type="protein sequence ID" value="KAJ5381895.1"/>
    <property type="molecule type" value="Genomic_DNA"/>
</dbReference>
<dbReference type="GO" id="GO:0017000">
    <property type="term" value="P:antibiotic biosynthetic process"/>
    <property type="evidence" value="ECO:0007669"/>
    <property type="project" value="UniProtKB-ARBA"/>
</dbReference>
<dbReference type="InterPro" id="IPR020472">
    <property type="entry name" value="WD40_PAC1"/>
</dbReference>
<dbReference type="RefSeq" id="XP_056559466.1">
    <property type="nucleotide sequence ID" value="XM_056697254.1"/>
</dbReference>
<dbReference type="SMART" id="SM00320">
    <property type="entry name" value="WD40"/>
    <property type="match status" value="7"/>
</dbReference>
<accession>A0A9W9VJP1</accession>
<protein>
    <recommendedName>
        <fullName evidence="6">DUF676 domain-containing protein</fullName>
    </recommendedName>
</protein>
<dbReference type="InterPro" id="IPR015943">
    <property type="entry name" value="WD40/YVTN_repeat-like_dom_sf"/>
</dbReference>
<evidence type="ECO:0000256" key="2">
    <source>
        <dbReference type="ARBA" id="ARBA00022737"/>
    </source>
</evidence>
<keyword evidence="5" id="KW-1185">Reference proteome</keyword>
<evidence type="ECO:0000313" key="4">
    <source>
        <dbReference type="EMBL" id="KAJ5381895.1"/>
    </source>
</evidence>
<evidence type="ECO:0000256" key="3">
    <source>
        <dbReference type="PROSITE-ProRule" id="PRU00221"/>
    </source>
</evidence>
<feature type="repeat" description="WD" evidence="3">
    <location>
        <begin position="556"/>
        <end position="597"/>
    </location>
</feature>
<keyword evidence="1 3" id="KW-0853">WD repeat</keyword>
<name>A0A9W9VJP1_9EURO</name>
<feature type="repeat" description="WD" evidence="3">
    <location>
        <begin position="682"/>
        <end position="723"/>
    </location>
</feature>
<keyword evidence="2" id="KW-0677">Repeat</keyword>
<dbReference type="Gene3D" id="2.130.10.10">
    <property type="entry name" value="YVTN repeat-like/Quinoprotein amine dehydrogenase"/>
    <property type="match status" value="2"/>
</dbReference>
<dbReference type="PANTHER" id="PTHR19848">
    <property type="entry name" value="WD40 REPEAT PROTEIN"/>
    <property type="match status" value="1"/>
</dbReference>
<dbReference type="SUPFAM" id="SSF53474">
    <property type="entry name" value="alpha/beta-Hydrolases"/>
    <property type="match status" value="1"/>
</dbReference>
<dbReference type="PANTHER" id="PTHR19848:SF8">
    <property type="entry name" value="F-BOX AND WD REPEAT DOMAIN CONTAINING 7"/>
    <property type="match status" value="1"/>
</dbReference>
<dbReference type="InterPro" id="IPR029058">
    <property type="entry name" value="AB_hydrolase_fold"/>
</dbReference>
<dbReference type="PROSITE" id="PS50082">
    <property type="entry name" value="WD_REPEATS_2"/>
    <property type="match status" value="7"/>
</dbReference>
<dbReference type="AlphaFoldDB" id="A0A9W9VJP1"/>
<dbReference type="PRINTS" id="PR00320">
    <property type="entry name" value="GPROTEINBRPT"/>
</dbReference>
<dbReference type="GeneID" id="81436431"/>
<feature type="repeat" description="WD" evidence="3">
    <location>
        <begin position="473"/>
        <end position="514"/>
    </location>
</feature>
<dbReference type="OrthoDB" id="674604at2759"/>
<evidence type="ECO:0000313" key="5">
    <source>
        <dbReference type="Proteomes" id="UP001147782"/>
    </source>
</evidence>
<dbReference type="InterPro" id="IPR001680">
    <property type="entry name" value="WD40_rpt"/>
</dbReference>
<sequence length="762" mass="83539">MRRRTWRVRGVPLSFDKAALARALNRHSCLSCIANGDLTKDQGDGDNGATVHTLAPDLRRDQVATVHFSRLPVKLQSLEKGGQLSLGLPLQSTGPASGDKRGQLQQTHQTATVTIDDHFDGLTILYSPYTEPPERHDIDILAVSGIGSHPFGSFVNKQDGHMWLADSLPQDLPTARVIVFGYNISVQNSTSFAELDDIAGWFHTAMSRIQSRSRKPIILIGHSLGGLLIKEALIRISESDTDAAVLKFIVGVFLFGVPNDGMKIESLVPMVSDRPNRSLIQSLRDVNSQVLGMQKRNFFKVITKFPLEIYCFYETELSPTAERQSNGQFQMTGPRECLVSRSSATCCLPPDAPRNRAIPIPRTHSDLVKFARHDSDYDNVIYFLHSIYGRSAAIEESQGDITRAYQSHSDVAPNLPRSKKRWSEGSQALRVDSNDIHSMISPPDGQILPSNSNNPTVRLLGGTTGTLRQPPAALTHPSWVTSVAFSSDSKILASGCIDGKVRLWDPPTGVLRHTLEGDLSVCSVAFSSDSRILASGSTDWTVRLWDATTGALQHILREHLSWVHSVAFSPDGQILASGSRDHTVRLWDATTGALQHVLKDHPGSVYSVAFSPDSRRLASGSVDGVVRLWDTRTGTLQQTLKRHSDSVVSVIFSQDGQMLASKSIDKTVQLWDAATSALRHTITSDYDSLYSVNFSPDSRIIAAGTLNGIVQLWDTTTGVLRKVLWGHSDVVYSLAFSPDGQMLASGSKDRTVRLSRDPQSLK</sequence>
<evidence type="ECO:0000256" key="1">
    <source>
        <dbReference type="ARBA" id="ARBA00022574"/>
    </source>
</evidence>
<feature type="repeat" description="WD" evidence="3">
    <location>
        <begin position="724"/>
        <end position="754"/>
    </location>
</feature>
<dbReference type="PROSITE" id="PS50294">
    <property type="entry name" value="WD_REPEATS_REGION"/>
    <property type="match status" value="7"/>
</dbReference>
<proteinExistence type="predicted"/>
<gene>
    <name evidence="4" type="ORF">N7496_004323</name>
</gene>
<feature type="repeat" description="WD" evidence="3">
    <location>
        <begin position="598"/>
        <end position="639"/>
    </location>
</feature>
<feature type="repeat" description="WD" evidence="3">
    <location>
        <begin position="521"/>
        <end position="555"/>
    </location>
</feature>
<dbReference type="CDD" id="cd00200">
    <property type="entry name" value="WD40"/>
    <property type="match status" value="1"/>
</dbReference>
<organism evidence="4 5">
    <name type="scientific">Penicillium cataractarum</name>
    <dbReference type="NCBI Taxonomy" id="2100454"/>
    <lineage>
        <taxon>Eukaryota</taxon>
        <taxon>Fungi</taxon>
        <taxon>Dikarya</taxon>
        <taxon>Ascomycota</taxon>
        <taxon>Pezizomycotina</taxon>
        <taxon>Eurotiomycetes</taxon>
        <taxon>Eurotiomycetidae</taxon>
        <taxon>Eurotiales</taxon>
        <taxon>Aspergillaceae</taxon>
        <taxon>Penicillium</taxon>
    </lineage>
</organism>
<reference evidence="4" key="2">
    <citation type="journal article" date="2023" name="IMA Fungus">
        <title>Comparative genomic study of the Penicillium genus elucidates a diverse pangenome and 15 lateral gene transfer events.</title>
        <authorList>
            <person name="Petersen C."/>
            <person name="Sorensen T."/>
            <person name="Nielsen M.R."/>
            <person name="Sondergaard T.E."/>
            <person name="Sorensen J.L."/>
            <person name="Fitzpatrick D.A."/>
            <person name="Frisvad J.C."/>
            <person name="Nielsen K.L."/>
        </authorList>
    </citation>
    <scope>NUCLEOTIDE SEQUENCE</scope>
    <source>
        <strain evidence="4">IBT 29864</strain>
    </source>
</reference>
<evidence type="ECO:0008006" key="6">
    <source>
        <dbReference type="Google" id="ProtNLM"/>
    </source>
</evidence>
<dbReference type="Gene3D" id="3.40.50.1820">
    <property type="entry name" value="alpha/beta hydrolase"/>
    <property type="match status" value="1"/>
</dbReference>
<feature type="repeat" description="WD" evidence="3">
    <location>
        <begin position="640"/>
        <end position="681"/>
    </location>
</feature>
<comment type="caution">
    <text evidence="4">The sequence shown here is derived from an EMBL/GenBank/DDBJ whole genome shotgun (WGS) entry which is preliminary data.</text>
</comment>
<dbReference type="PROSITE" id="PS00678">
    <property type="entry name" value="WD_REPEATS_1"/>
    <property type="match status" value="4"/>
</dbReference>
<dbReference type="GO" id="GO:0072330">
    <property type="term" value="P:monocarboxylic acid biosynthetic process"/>
    <property type="evidence" value="ECO:0007669"/>
    <property type="project" value="UniProtKB-ARBA"/>
</dbReference>